<comment type="caution">
    <text evidence="1">The sequence shown here is derived from an EMBL/GenBank/DDBJ whole genome shotgun (WGS) entry which is preliminary data.</text>
</comment>
<keyword evidence="2" id="KW-1185">Reference proteome</keyword>
<reference evidence="1 2" key="1">
    <citation type="journal article" date="2016" name="Front. Microbiol.">
        <title>Single-Cell (Meta-)Genomics of a Dimorphic Candidatus Thiomargarita nelsonii Reveals Genomic Plasticity.</title>
        <authorList>
            <person name="Flood B.E."/>
            <person name="Fliss P."/>
            <person name="Jones D.S."/>
            <person name="Dick G.J."/>
            <person name="Jain S."/>
            <person name="Kaster A.K."/>
            <person name="Winkel M."/>
            <person name="Mussmann M."/>
            <person name="Bailey J."/>
        </authorList>
    </citation>
    <scope>NUCLEOTIDE SEQUENCE [LARGE SCALE GENOMIC DNA]</scope>
    <source>
        <strain evidence="1">Hydrate Ridge</strain>
    </source>
</reference>
<protein>
    <submittedName>
        <fullName evidence="1">Uncharacterized protein</fullName>
    </submittedName>
</protein>
<sequence length="271" mass="30908">MSDKIITYLITLLISAMAWATDFSSLQLGNESNQISYLPTHLQVVDTHGKVLNSPQIIAFGNKALITGHLSLIALPAQVEQLRKQFADKVVEIKPKAFAMWLLVDNEIIWQRPMSGGSLKRIAFQSMIRGTVVEATLITTLIWTEKLKPLAAELIFDWQTVHHFLQTSRTTPLTDKTLKTLAQQALARQMIVLKWQSDGREADSQMRKRVIEWIVLELKQKLLAPSLDQHLWTYQVREQLRTEFLSSVLSLNVTSYLERAETVVSKMPILF</sequence>
<proteinExistence type="predicted"/>
<dbReference type="AlphaFoldDB" id="A0A0A6PJ34"/>
<evidence type="ECO:0000313" key="2">
    <source>
        <dbReference type="Proteomes" id="UP000030428"/>
    </source>
</evidence>
<dbReference type="Proteomes" id="UP000030428">
    <property type="component" value="Unassembled WGS sequence"/>
</dbReference>
<dbReference type="EMBL" id="JSZA02000032">
    <property type="protein sequence ID" value="KHD10700.1"/>
    <property type="molecule type" value="Genomic_DNA"/>
</dbReference>
<evidence type="ECO:0000313" key="1">
    <source>
        <dbReference type="EMBL" id="KHD10700.1"/>
    </source>
</evidence>
<organism evidence="1 2">
    <name type="scientific">Candidatus Thiomargarita nelsonii</name>
    <dbReference type="NCBI Taxonomy" id="1003181"/>
    <lineage>
        <taxon>Bacteria</taxon>
        <taxon>Pseudomonadati</taxon>
        <taxon>Pseudomonadota</taxon>
        <taxon>Gammaproteobacteria</taxon>
        <taxon>Thiotrichales</taxon>
        <taxon>Thiotrichaceae</taxon>
        <taxon>Thiomargarita</taxon>
    </lineage>
</organism>
<gene>
    <name evidence="1" type="ORF">PN36_10470</name>
</gene>
<accession>A0A0A6PJ34</accession>
<name>A0A0A6PJ34_9GAMM</name>